<dbReference type="AlphaFoldDB" id="A0A1F7ISQ6"/>
<organism evidence="1 2">
    <name type="scientific">Candidatus Roizmanbacteria bacterium RIFCSPLOWO2_01_FULL_38_12</name>
    <dbReference type="NCBI Taxonomy" id="1802061"/>
    <lineage>
        <taxon>Bacteria</taxon>
        <taxon>Candidatus Roizmaniibacteriota</taxon>
    </lineage>
</organism>
<sequence length="78" mass="8653">MTEFFEGDIVVEQLVTIGFGSVILNPNFTQEVVVGVRDDNDQGVIVIESAPIFTRDSKEFFGASDFHLPDYINGLVDQ</sequence>
<reference evidence="1 2" key="1">
    <citation type="journal article" date="2016" name="Nat. Commun.">
        <title>Thousands of microbial genomes shed light on interconnected biogeochemical processes in an aquifer system.</title>
        <authorList>
            <person name="Anantharaman K."/>
            <person name="Brown C.T."/>
            <person name="Hug L.A."/>
            <person name="Sharon I."/>
            <person name="Castelle C.J."/>
            <person name="Probst A.J."/>
            <person name="Thomas B.C."/>
            <person name="Singh A."/>
            <person name="Wilkins M.J."/>
            <person name="Karaoz U."/>
            <person name="Brodie E.L."/>
            <person name="Williams K.H."/>
            <person name="Hubbard S.S."/>
            <person name="Banfield J.F."/>
        </authorList>
    </citation>
    <scope>NUCLEOTIDE SEQUENCE [LARGE SCALE GENOMIC DNA]</scope>
</reference>
<name>A0A1F7ISQ6_9BACT</name>
<gene>
    <name evidence="1" type="ORF">A3A93_03460</name>
</gene>
<comment type="caution">
    <text evidence="1">The sequence shown here is derived from an EMBL/GenBank/DDBJ whole genome shotgun (WGS) entry which is preliminary data.</text>
</comment>
<proteinExistence type="predicted"/>
<dbReference type="Proteomes" id="UP000177141">
    <property type="component" value="Unassembled WGS sequence"/>
</dbReference>
<dbReference type="EMBL" id="MGAL01000043">
    <property type="protein sequence ID" value="OGK46399.1"/>
    <property type="molecule type" value="Genomic_DNA"/>
</dbReference>
<accession>A0A1F7ISQ6</accession>
<protein>
    <submittedName>
        <fullName evidence="1">Uncharacterized protein</fullName>
    </submittedName>
</protein>
<evidence type="ECO:0000313" key="2">
    <source>
        <dbReference type="Proteomes" id="UP000177141"/>
    </source>
</evidence>
<evidence type="ECO:0000313" key="1">
    <source>
        <dbReference type="EMBL" id="OGK46399.1"/>
    </source>
</evidence>